<evidence type="ECO:0000259" key="2">
    <source>
        <dbReference type="Pfam" id="PF00339"/>
    </source>
</evidence>
<dbReference type="AlphaFoldDB" id="A0A1X2H9P7"/>
<sequence>MVDASLSTSTTLQFLTPDHAHQNTNVAAPPSASAASSNSSLSSGEEQPSTSQPQQRRRGRGLSLSIGEVVSSAAARNKRHSTGSQHPIVATSSPPPASAPCNQKPNELFIEVEGGQQMIVRPNRIIRGNVVLHATSKIYATQIRFRAEEIATVKIREAGESKLDRIDQLTTTYFEANTKVWGNDASEFSVKTWEALEPGEHFFPFALKFPNVNYPPSVDEPSGFSIRYIWSAHLDGAAFQPGLRSKEFTLPYRPIICAPPAQEWTFTEFLYKQDRKTPLAHVKATLPQQVFCPDEAFDMMLEIESVRSDMIVTDISYMLRKHYDGQLRLQQGTARKSSTKVIMKYPVPVRGNDGSVRLPIHIQMPTRLVSPSFVSKNLRVYYGLVFTIVFANPNSLLKSTQTTEVVIPLAVANLPNEHLLRIPDLTAVQGYQTSRANPLFFDPTMDEPPPTPSSNEHDMMMPLTTPPLQSPPNYFSLPSMPPQLVRHERKERTVFTTRVLRPGYAPELGEPATIYPDVRDEDW</sequence>
<comment type="caution">
    <text evidence="4">The sequence shown here is derived from an EMBL/GenBank/DDBJ whole genome shotgun (WGS) entry which is preliminary data.</text>
</comment>
<dbReference type="InterPro" id="IPR011021">
    <property type="entry name" value="Arrestin-like_N"/>
</dbReference>
<dbReference type="InParanoid" id="A0A1X2H9P7"/>
<dbReference type="InterPro" id="IPR011022">
    <property type="entry name" value="Arrestin_C-like"/>
</dbReference>
<dbReference type="EMBL" id="MCGN01000007">
    <property type="protein sequence ID" value="ORY94800.1"/>
    <property type="molecule type" value="Genomic_DNA"/>
</dbReference>
<dbReference type="GO" id="GO:0005737">
    <property type="term" value="C:cytoplasm"/>
    <property type="evidence" value="ECO:0007669"/>
    <property type="project" value="TreeGrafter"/>
</dbReference>
<accession>A0A1X2H9P7</accession>
<dbReference type="Pfam" id="PF02752">
    <property type="entry name" value="Arrestin_C"/>
    <property type="match status" value="1"/>
</dbReference>
<evidence type="ECO:0000259" key="3">
    <source>
        <dbReference type="Pfam" id="PF02752"/>
    </source>
</evidence>
<dbReference type="InterPro" id="IPR014752">
    <property type="entry name" value="Arrestin-like_C"/>
</dbReference>
<dbReference type="OMA" id="HYIWSAH"/>
<dbReference type="OrthoDB" id="9984275at2759"/>
<dbReference type="GO" id="GO:0015031">
    <property type="term" value="P:protein transport"/>
    <property type="evidence" value="ECO:0007669"/>
    <property type="project" value="TreeGrafter"/>
</dbReference>
<protein>
    <submittedName>
        <fullName evidence="4">Uncharacterized protein</fullName>
    </submittedName>
</protein>
<dbReference type="InterPro" id="IPR050357">
    <property type="entry name" value="Arrestin_domain-protein"/>
</dbReference>
<dbReference type="PANTHER" id="PTHR11188">
    <property type="entry name" value="ARRESTIN DOMAIN CONTAINING PROTEIN"/>
    <property type="match status" value="1"/>
</dbReference>
<feature type="compositionally biased region" description="Low complexity" evidence="1">
    <location>
        <begin position="27"/>
        <end position="54"/>
    </location>
</feature>
<dbReference type="Proteomes" id="UP000242180">
    <property type="component" value="Unassembled WGS sequence"/>
</dbReference>
<dbReference type="STRING" id="13706.A0A1X2H9P7"/>
<feature type="domain" description="Arrestin C-terminal-like" evidence="3">
    <location>
        <begin position="281"/>
        <end position="408"/>
    </location>
</feature>
<dbReference type="InterPro" id="IPR014756">
    <property type="entry name" value="Ig_E-set"/>
</dbReference>
<reference evidence="4 5" key="1">
    <citation type="submission" date="2016-07" db="EMBL/GenBank/DDBJ databases">
        <title>Pervasive Adenine N6-methylation of Active Genes in Fungi.</title>
        <authorList>
            <consortium name="DOE Joint Genome Institute"/>
            <person name="Mondo S.J."/>
            <person name="Dannebaum R.O."/>
            <person name="Kuo R.C."/>
            <person name="Labutti K."/>
            <person name="Haridas S."/>
            <person name="Kuo A."/>
            <person name="Salamov A."/>
            <person name="Ahrendt S.R."/>
            <person name="Lipzen A."/>
            <person name="Sullivan W."/>
            <person name="Andreopoulos W.B."/>
            <person name="Clum A."/>
            <person name="Lindquist E."/>
            <person name="Daum C."/>
            <person name="Ramamoorthy G.K."/>
            <person name="Gryganskyi A."/>
            <person name="Culley D."/>
            <person name="Magnuson J.K."/>
            <person name="James T.Y."/>
            <person name="O'Malley M.A."/>
            <person name="Stajich J.E."/>
            <person name="Spatafora J.W."/>
            <person name="Visel A."/>
            <person name="Grigoriev I.V."/>
        </authorList>
    </citation>
    <scope>NUCLEOTIDE SEQUENCE [LARGE SCALE GENOMIC DNA]</scope>
    <source>
        <strain evidence="4 5">NRRL 2496</strain>
    </source>
</reference>
<feature type="region of interest" description="Disordered" evidence="1">
    <location>
        <begin position="1"/>
        <end position="101"/>
    </location>
</feature>
<keyword evidence="5" id="KW-1185">Reference proteome</keyword>
<evidence type="ECO:0000313" key="5">
    <source>
        <dbReference type="Proteomes" id="UP000242180"/>
    </source>
</evidence>
<evidence type="ECO:0000313" key="4">
    <source>
        <dbReference type="EMBL" id="ORY94800.1"/>
    </source>
</evidence>
<dbReference type="PANTHER" id="PTHR11188:SF17">
    <property type="entry name" value="FI21816P1"/>
    <property type="match status" value="1"/>
</dbReference>
<dbReference type="SUPFAM" id="SSF81296">
    <property type="entry name" value="E set domains"/>
    <property type="match status" value="1"/>
</dbReference>
<gene>
    <name evidence="4" type="ORF">BCR43DRAFT_516429</name>
</gene>
<proteinExistence type="predicted"/>
<feature type="region of interest" description="Disordered" evidence="1">
    <location>
        <begin position="438"/>
        <end position="457"/>
    </location>
</feature>
<feature type="compositionally biased region" description="Low complexity" evidence="1">
    <location>
        <begin position="1"/>
        <end position="16"/>
    </location>
</feature>
<dbReference type="Pfam" id="PF00339">
    <property type="entry name" value="Arrestin_N"/>
    <property type="match status" value="1"/>
</dbReference>
<evidence type="ECO:0000256" key="1">
    <source>
        <dbReference type="SAM" id="MobiDB-lite"/>
    </source>
</evidence>
<organism evidence="4 5">
    <name type="scientific">Syncephalastrum racemosum</name>
    <name type="common">Filamentous fungus</name>
    <dbReference type="NCBI Taxonomy" id="13706"/>
    <lineage>
        <taxon>Eukaryota</taxon>
        <taxon>Fungi</taxon>
        <taxon>Fungi incertae sedis</taxon>
        <taxon>Mucoromycota</taxon>
        <taxon>Mucoromycotina</taxon>
        <taxon>Mucoromycetes</taxon>
        <taxon>Mucorales</taxon>
        <taxon>Syncephalastraceae</taxon>
        <taxon>Syncephalastrum</taxon>
    </lineage>
</organism>
<name>A0A1X2H9P7_SYNRA</name>
<dbReference type="Gene3D" id="2.60.40.640">
    <property type="match status" value="1"/>
</dbReference>
<feature type="domain" description="Arrestin-like N-terminal" evidence="2">
    <location>
        <begin position="119"/>
        <end position="238"/>
    </location>
</feature>